<dbReference type="Gene3D" id="1.10.260.40">
    <property type="entry name" value="lambda repressor-like DNA-binding domains"/>
    <property type="match status" value="1"/>
</dbReference>
<evidence type="ECO:0000256" key="3">
    <source>
        <dbReference type="ARBA" id="ARBA00023163"/>
    </source>
</evidence>
<dbReference type="PROSITE" id="PS00356">
    <property type="entry name" value="HTH_LACI_1"/>
    <property type="match status" value="1"/>
</dbReference>
<protein>
    <submittedName>
        <fullName evidence="5">LacI family transcriptional regulator</fullName>
    </submittedName>
</protein>
<evidence type="ECO:0000259" key="4">
    <source>
        <dbReference type="PROSITE" id="PS50932"/>
    </source>
</evidence>
<dbReference type="InterPro" id="IPR028082">
    <property type="entry name" value="Peripla_BP_I"/>
</dbReference>
<dbReference type="PANTHER" id="PTHR30146">
    <property type="entry name" value="LACI-RELATED TRANSCRIPTIONAL REPRESSOR"/>
    <property type="match status" value="1"/>
</dbReference>
<keyword evidence="1" id="KW-0805">Transcription regulation</keyword>
<dbReference type="GO" id="GO:0003700">
    <property type="term" value="F:DNA-binding transcription factor activity"/>
    <property type="evidence" value="ECO:0007669"/>
    <property type="project" value="TreeGrafter"/>
</dbReference>
<organism evidence="5 6">
    <name type="scientific">Erythrobacter neustonensis</name>
    <dbReference type="NCBI Taxonomy" id="1112"/>
    <lineage>
        <taxon>Bacteria</taxon>
        <taxon>Pseudomonadati</taxon>
        <taxon>Pseudomonadota</taxon>
        <taxon>Alphaproteobacteria</taxon>
        <taxon>Sphingomonadales</taxon>
        <taxon>Erythrobacteraceae</taxon>
        <taxon>Erythrobacter/Porphyrobacter group</taxon>
        <taxon>Erythrobacter</taxon>
    </lineage>
</organism>
<dbReference type="PROSITE" id="PS50932">
    <property type="entry name" value="HTH_LACI_2"/>
    <property type="match status" value="1"/>
</dbReference>
<dbReference type="CDD" id="cd01392">
    <property type="entry name" value="HTH_LacI"/>
    <property type="match status" value="1"/>
</dbReference>
<dbReference type="Pfam" id="PF13377">
    <property type="entry name" value="Peripla_BP_3"/>
    <property type="match status" value="1"/>
</dbReference>
<evidence type="ECO:0000256" key="2">
    <source>
        <dbReference type="ARBA" id="ARBA00023125"/>
    </source>
</evidence>
<dbReference type="SUPFAM" id="SSF53822">
    <property type="entry name" value="Periplasmic binding protein-like I"/>
    <property type="match status" value="1"/>
</dbReference>
<dbReference type="RefSeq" id="WP_068349063.1">
    <property type="nucleotide sequence ID" value="NZ_CP016033.1"/>
</dbReference>
<dbReference type="InterPro" id="IPR046335">
    <property type="entry name" value="LacI/GalR-like_sensor"/>
</dbReference>
<dbReference type="SMART" id="SM00354">
    <property type="entry name" value="HTH_LACI"/>
    <property type="match status" value="1"/>
</dbReference>
<keyword evidence="3" id="KW-0804">Transcription</keyword>
<sequence>MADIASPSAANRRSATLEDIAREAGVSISTVSRALNDSPSVKRRTKQQIWQIARAHDYEFRASMPSGPIGADATLAVVVPAPQARDSRVSDPFFLELLAGIAEAARERNADLIISHLSPRAGGDLDYAMSTSRATGAIFIGQSSLHHEFNALAARDNRFVVWGAEFPDAQYCVVGSDNLAGGRRATAHLARLGRERILFLGDIEAPEAEQRFRGYRQALDHAGIALDESLVVPAHFEVHSAEIAVRSAVAKGLKFDAVFAASDLIAIGAIRALRLSGLRVPEDVSVVGYDNIPAARLVTPQLTTIDQDANLAGRMLVAKLIDKGDGPAISQRLETSLLIRESCGG</sequence>
<keyword evidence="2" id="KW-0238">DNA-binding</keyword>
<dbReference type="InterPro" id="IPR000843">
    <property type="entry name" value="HTH_LacI"/>
</dbReference>
<reference evidence="5 6" key="1">
    <citation type="submission" date="2016-05" db="EMBL/GenBank/DDBJ databases">
        <title>Compelete Genome Sequence of Bacteriochlorophyll-Synthesizing Bacterium Porphyrobacter neustonensis DSM 9434.</title>
        <authorList>
            <person name="Shi X.-L."/>
            <person name="Wu Y.-H."/>
            <person name="Cheng H."/>
            <person name="Xu L."/>
            <person name="Zhang X.-Q."/>
            <person name="Wang C.-S."/>
            <person name="Xu X.-W."/>
        </authorList>
    </citation>
    <scope>NUCLEOTIDE SEQUENCE [LARGE SCALE GENOMIC DNA]</scope>
    <source>
        <strain evidence="5 6">DSM 9434</strain>
    </source>
</reference>
<evidence type="ECO:0000313" key="6">
    <source>
        <dbReference type="Proteomes" id="UP000078263"/>
    </source>
</evidence>
<proteinExistence type="predicted"/>
<dbReference type="PRINTS" id="PR00036">
    <property type="entry name" value="HTHLACI"/>
</dbReference>
<dbReference type="GO" id="GO:0000976">
    <property type="term" value="F:transcription cis-regulatory region binding"/>
    <property type="evidence" value="ECO:0007669"/>
    <property type="project" value="TreeGrafter"/>
</dbReference>
<dbReference type="OrthoDB" id="8433438at2"/>
<keyword evidence="6" id="KW-1185">Reference proteome</keyword>
<evidence type="ECO:0000313" key="5">
    <source>
        <dbReference type="EMBL" id="ANK11830.1"/>
    </source>
</evidence>
<dbReference type="EMBL" id="CP016033">
    <property type="protein sequence ID" value="ANK11830.1"/>
    <property type="molecule type" value="Genomic_DNA"/>
</dbReference>
<dbReference type="InterPro" id="IPR010982">
    <property type="entry name" value="Lambda_DNA-bd_dom_sf"/>
</dbReference>
<feature type="domain" description="HTH lacI-type" evidence="4">
    <location>
        <begin position="15"/>
        <end position="89"/>
    </location>
</feature>
<accession>A0A192D110</accession>
<evidence type="ECO:0000256" key="1">
    <source>
        <dbReference type="ARBA" id="ARBA00023015"/>
    </source>
</evidence>
<name>A0A192D110_9SPHN</name>
<dbReference type="STRING" id="1112.A9D12_01470"/>
<dbReference type="AlphaFoldDB" id="A0A192D110"/>
<dbReference type="Proteomes" id="UP000078263">
    <property type="component" value="Chromosome"/>
</dbReference>
<dbReference type="SUPFAM" id="SSF47413">
    <property type="entry name" value="lambda repressor-like DNA-binding domains"/>
    <property type="match status" value="1"/>
</dbReference>
<dbReference type="PANTHER" id="PTHR30146:SF120">
    <property type="entry name" value="ALANINE RACEMASE"/>
    <property type="match status" value="1"/>
</dbReference>
<dbReference type="Pfam" id="PF00356">
    <property type="entry name" value="LacI"/>
    <property type="match status" value="1"/>
</dbReference>
<dbReference type="Gene3D" id="3.40.50.2300">
    <property type="match status" value="2"/>
</dbReference>
<dbReference type="KEGG" id="pns:A9D12_01470"/>
<gene>
    <name evidence="5" type="ORF">A9D12_01470</name>
</gene>